<keyword evidence="15" id="KW-1185">Reference proteome</keyword>
<dbReference type="InterPro" id="IPR000337">
    <property type="entry name" value="GPCR_3"/>
</dbReference>
<dbReference type="PANTHER" id="PTHR24061:SF599">
    <property type="entry name" value="G-PROTEIN COUPLED RECEPTORS FAMILY 3 PROFILE DOMAIN-CONTAINING PROTEIN"/>
    <property type="match status" value="1"/>
</dbReference>
<comment type="subcellular location">
    <subcellularLocation>
        <location evidence="1">Cell membrane</location>
        <topology evidence="1">Multi-pass membrane protein</topology>
    </subcellularLocation>
</comment>
<dbReference type="Gene3D" id="3.40.50.2300">
    <property type="match status" value="2"/>
</dbReference>
<keyword evidence="6 12" id="KW-1133">Transmembrane helix</keyword>
<dbReference type="GO" id="GO:0005886">
    <property type="term" value="C:plasma membrane"/>
    <property type="evidence" value="ECO:0007669"/>
    <property type="project" value="UniProtKB-SubCell"/>
</dbReference>
<dbReference type="Pfam" id="PF01094">
    <property type="entry name" value="ANF_receptor"/>
    <property type="match status" value="1"/>
</dbReference>
<accession>A0A8D2J6F9</accession>
<evidence type="ECO:0000256" key="10">
    <source>
        <dbReference type="ARBA" id="ARBA00023180"/>
    </source>
</evidence>
<dbReference type="GO" id="GO:0004930">
    <property type="term" value="F:G protein-coupled receptor activity"/>
    <property type="evidence" value="ECO:0007669"/>
    <property type="project" value="UniProtKB-KW"/>
</dbReference>
<dbReference type="AlphaFoldDB" id="A0A8D2J6F9"/>
<keyword evidence="3" id="KW-1003">Cell membrane</keyword>
<protein>
    <recommendedName>
        <fullName evidence="13">G-protein coupled receptors family 3 profile domain-containing protein</fullName>
    </recommendedName>
</protein>
<dbReference type="InterPro" id="IPR038550">
    <property type="entry name" value="GPCR_3_9-Cys_sf"/>
</dbReference>
<dbReference type="CDD" id="cd15283">
    <property type="entry name" value="7tmC_V2R_pheromone"/>
    <property type="match status" value="1"/>
</dbReference>
<dbReference type="SUPFAM" id="SSF53822">
    <property type="entry name" value="Periplasmic binding protein-like I"/>
    <property type="match status" value="1"/>
</dbReference>
<reference evidence="14" key="1">
    <citation type="submission" date="2025-08" db="UniProtKB">
        <authorList>
            <consortium name="Ensembl"/>
        </authorList>
    </citation>
    <scope>IDENTIFICATION</scope>
</reference>
<dbReference type="Proteomes" id="UP000694545">
    <property type="component" value="Unplaced"/>
</dbReference>
<dbReference type="PRINTS" id="PR01535">
    <property type="entry name" value="VOMERONASL2R"/>
</dbReference>
<dbReference type="PANTHER" id="PTHR24061">
    <property type="entry name" value="CALCIUM-SENSING RECEPTOR-RELATED"/>
    <property type="match status" value="1"/>
</dbReference>
<dbReference type="FunFam" id="2.10.50.30:FF:000002">
    <property type="entry name" value="Vomeronasal 2 receptor, h1"/>
    <property type="match status" value="1"/>
</dbReference>
<dbReference type="PROSITE" id="PS00981">
    <property type="entry name" value="G_PROTEIN_RECEP_F3_3"/>
    <property type="match status" value="1"/>
</dbReference>
<dbReference type="OMA" id="HEDKETC"/>
<evidence type="ECO:0000256" key="5">
    <source>
        <dbReference type="ARBA" id="ARBA00022729"/>
    </source>
</evidence>
<feature type="transmembrane region" description="Helical" evidence="12">
    <location>
        <begin position="317"/>
        <end position="337"/>
    </location>
</feature>
<evidence type="ECO:0000256" key="6">
    <source>
        <dbReference type="ARBA" id="ARBA00022989"/>
    </source>
</evidence>
<feature type="transmembrane region" description="Helical" evidence="12">
    <location>
        <begin position="473"/>
        <end position="493"/>
    </location>
</feature>
<keyword evidence="4 12" id="KW-0812">Transmembrane</keyword>
<evidence type="ECO:0000256" key="8">
    <source>
        <dbReference type="ARBA" id="ARBA00023136"/>
    </source>
</evidence>
<keyword evidence="7" id="KW-0297">G-protein coupled receptor</keyword>
<dbReference type="PROSITE" id="PS50259">
    <property type="entry name" value="G_PROTEIN_RECEP_F3_4"/>
    <property type="match status" value="1"/>
</dbReference>
<evidence type="ECO:0000256" key="9">
    <source>
        <dbReference type="ARBA" id="ARBA00023170"/>
    </source>
</evidence>
<evidence type="ECO:0000313" key="14">
    <source>
        <dbReference type="Ensembl" id="ENSVKKP00000004347.1"/>
    </source>
</evidence>
<keyword evidence="10" id="KW-0325">Glycoprotein</keyword>
<evidence type="ECO:0000256" key="7">
    <source>
        <dbReference type="ARBA" id="ARBA00023040"/>
    </source>
</evidence>
<dbReference type="Pfam" id="PF00003">
    <property type="entry name" value="7tm_3"/>
    <property type="match status" value="1"/>
</dbReference>
<organism evidence="14 15">
    <name type="scientific">Varanus komodoensis</name>
    <name type="common">Komodo dragon</name>
    <dbReference type="NCBI Taxonomy" id="61221"/>
    <lineage>
        <taxon>Eukaryota</taxon>
        <taxon>Metazoa</taxon>
        <taxon>Chordata</taxon>
        <taxon>Craniata</taxon>
        <taxon>Vertebrata</taxon>
        <taxon>Euteleostomi</taxon>
        <taxon>Lepidosauria</taxon>
        <taxon>Squamata</taxon>
        <taxon>Bifurcata</taxon>
        <taxon>Unidentata</taxon>
        <taxon>Episquamata</taxon>
        <taxon>Toxicofera</taxon>
        <taxon>Anguimorpha</taxon>
        <taxon>Paleoanguimorpha</taxon>
        <taxon>Varanoidea</taxon>
        <taxon>Varanidae</taxon>
        <taxon>Varanus</taxon>
    </lineage>
</organism>
<evidence type="ECO:0000256" key="4">
    <source>
        <dbReference type="ARBA" id="ARBA00022692"/>
    </source>
</evidence>
<name>A0A8D2J6F9_VARKO</name>
<feature type="domain" description="G-protein coupled receptors family 3 profile" evidence="13">
    <location>
        <begin position="279"/>
        <end position="543"/>
    </location>
</feature>
<dbReference type="PRINTS" id="PR00248">
    <property type="entry name" value="GPCRMGR"/>
</dbReference>
<evidence type="ECO:0000256" key="2">
    <source>
        <dbReference type="ARBA" id="ARBA00007242"/>
    </source>
</evidence>
<sequence length="544" mass="61579">MESLHHSNAHSNQSLGFHKFVQTVRPSWAKGDGFIQDFWEHAFNCLLKMTDTMHEDKETCLGDEKLETLPGILFEMNMTGHSYNIYNAVYAVAHAVHESSSKHKNWVKREILQLNRMTEMLFERSQRELHHFLSSISFNNNVGDTLHFDENGELVAEFDVINWLMFPNGSMVRFKVGSLNPHAPTGQQLKINDDQIRWHKIFNQPLSVCNDHCYPGYSRKKREREPFCCYDCTACPRGMISHKKDMETCITCPENQYPNKEQAQCIPRVPSFLSYGESLGIILTSLALFFSFITALVFALFLKHKDTPIVKANNRSITYILLISLLLCFLCPLLFIGQPAKVTCLVRQIIFGIVFSVALSSILAKTITVLLAFMATTPGSRMRKRMGKGLATSIVFSCSLVQAAICTVWVNMTPPFPDVDMHSLDGKIILECNEGSAPMFYCVLGYLSTLATVSFIVAFLARKLPDSFNEAKFITFSLLVFCSVWVSFVPTYLSTKGKYMVAVEIFSILSSSVGLLGSIFVPKCYIILLRPALNSREHLIRRKN</sequence>
<dbReference type="InterPro" id="IPR017978">
    <property type="entry name" value="GPCR_3_C"/>
</dbReference>
<evidence type="ECO:0000256" key="1">
    <source>
        <dbReference type="ARBA" id="ARBA00004651"/>
    </source>
</evidence>
<keyword evidence="8 12" id="KW-0472">Membrane</keyword>
<dbReference type="InterPro" id="IPR001828">
    <property type="entry name" value="ANF_lig-bd_rcpt"/>
</dbReference>
<evidence type="ECO:0000256" key="11">
    <source>
        <dbReference type="ARBA" id="ARBA00023224"/>
    </source>
</evidence>
<feature type="transmembrane region" description="Helical" evidence="12">
    <location>
        <begin position="349"/>
        <end position="377"/>
    </location>
</feature>
<keyword evidence="9" id="KW-0675">Receptor</keyword>
<feature type="transmembrane region" description="Helical" evidence="12">
    <location>
        <begin position="499"/>
        <end position="521"/>
    </location>
</feature>
<dbReference type="InterPro" id="IPR011500">
    <property type="entry name" value="GPCR_3_9-Cys_dom"/>
</dbReference>
<evidence type="ECO:0000256" key="3">
    <source>
        <dbReference type="ARBA" id="ARBA00022475"/>
    </source>
</evidence>
<reference evidence="14" key="2">
    <citation type="submission" date="2025-09" db="UniProtKB">
        <authorList>
            <consortium name="Ensembl"/>
        </authorList>
    </citation>
    <scope>IDENTIFICATION</scope>
</reference>
<dbReference type="InterPro" id="IPR028082">
    <property type="entry name" value="Peripla_BP_I"/>
</dbReference>
<keyword evidence="5" id="KW-0732">Signal</keyword>
<keyword evidence="11" id="KW-0807">Transducer</keyword>
<dbReference type="InterPro" id="IPR000068">
    <property type="entry name" value="GPCR_3_Ca_sens_rcpt-rel"/>
</dbReference>
<feature type="transmembrane region" description="Helical" evidence="12">
    <location>
        <begin position="279"/>
        <end position="302"/>
    </location>
</feature>
<dbReference type="InterPro" id="IPR004073">
    <property type="entry name" value="GPCR_3_vmron_rcpt_2"/>
</dbReference>
<proteinExistence type="inferred from homology"/>
<dbReference type="Ensembl" id="ENSVKKT00000004471.1">
    <property type="protein sequence ID" value="ENSVKKP00000004347.1"/>
    <property type="gene ID" value="ENSVKKG00000003253.1"/>
</dbReference>
<evidence type="ECO:0000256" key="12">
    <source>
        <dbReference type="SAM" id="Phobius"/>
    </source>
</evidence>
<feature type="transmembrane region" description="Helical" evidence="12">
    <location>
        <begin position="438"/>
        <end position="461"/>
    </location>
</feature>
<evidence type="ECO:0000313" key="15">
    <source>
        <dbReference type="Proteomes" id="UP000694545"/>
    </source>
</evidence>
<dbReference type="Gene3D" id="2.10.50.30">
    <property type="entry name" value="GPCR, family 3, nine cysteines domain"/>
    <property type="match status" value="1"/>
</dbReference>
<feature type="transmembrane region" description="Helical" evidence="12">
    <location>
        <begin position="389"/>
        <end position="410"/>
    </location>
</feature>
<evidence type="ECO:0000259" key="13">
    <source>
        <dbReference type="PROSITE" id="PS50259"/>
    </source>
</evidence>
<comment type="similarity">
    <text evidence="2">Belongs to the G-protein coupled receptor 3 family.</text>
</comment>
<dbReference type="InterPro" id="IPR017979">
    <property type="entry name" value="GPCR_3_CS"/>
</dbReference>
<dbReference type="Pfam" id="PF07562">
    <property type="entry name" value="NCD3G"/>
    <property type="match status" value="1"/>
</dbReference>